<dbReference type="CDD" id="cd00293">
    <property type="entry name" value="USP-like"/>
    <property type="match status" value="1"/>
</dbReference>
<dbReference type="Pfam" id="PF00582">
    <property type="entry name" value="Usp"/>
    <property type="match status" value="1"/>
</dbReference>
<dbReference type="InterPro" id="IPR006016">
    <property type="entry name" value="UspA"/>
</dbReference>
<protein>
    <submittedName>
        <fullName evidence="2">Universal stress protein</fullName>
    </submittedName>
</protein>
<evidence type="ECO:0000313" key="2">
    <source>
        <dbReference type="EMBL" id="MFC7202351.1"/>
    </source>
</evidence>
<keyword evidence="3" id="KW-1185">Reference proteome</keyword>
<dbReference type="SUPFAM" id="SSF52402">
    <property type="entry name" value="Adenine nucleotide alpha hydrolases-like"/>
    <property type="match status" value="1"/>
</dbReference>
<organism evidence="2 3">
    <name type="scientific">Haloferax namakaokahaiae</name>
    <dbReference type="NCBI Taxonomy" id="1748331"/>
    <lineage>
        <taxon>Archaea</taxon>
        <taxon>Methanobacteriati</taxon>
        <taxon>Methanobacteriota</taxon>
        <taxon>Stenosarchaea group</taxon>
        <taxon>Halobacteria</taxon>
        <taxon>Halobacteriales</taxon>
        <taxon>Haloferacaceae</taxon>
        <taxon>Haloferax</taxon>
    </lineage>
</organism>
<comment type="caution">
    <text evidence="2">The sequence shown here is derived from an EMBL/GenBank/DDBJ whole genome shotgun (WGS) entry which is preliminary data.</text>
</comment>
<feature type="domain" description="UspA" evidence="1">
    <location>
        <begin position="13"/>
        <end position="143"/>
    </location>
</feature>
<name>A0ABD5ZB14_9EURY</name>
<dbReference type="EMBL" id="JBHTAA010000001">
    <property type="protein sequence ID" value="MFC7202351.1"/>
    <property type="molecule type" value="Genomic_DNA"/>
</dbReference>
<dbReference type="Proteomes" id="UP001596481">
    <property type="component" value="Unassembled WGS sequence"/>
</dbReference>
<gene>
    <name evidence="2" type="ORF">ACFQJC_02410</name>
</gene>
<dbReference type="RefSeq" id="WP_390221651.1">
    <property type="nucleotide sequence ID" value="NZ_JBHTAA010000001.1"/>
</dbReference>
<dbReference type="AlphaFoldDB" id="A0ABD5ZB14"/>
<proteinExistence type="predicted"/>
<sequence length="159" mass="17279">MTETVESLFARPLLPIANEADATATCRAAFPHIAGQHGQATVVHVIEKAGGAPDKAGVEQREELADEVFDIVARIADEFGLDVKTELRFATDVAEEILDVADETDATAIVFSPREGRGWWDLFSGDVRKHLVHNDERPVVVLPGSDETEPDSTTDDGDR</sequence>
<accession>A0ABD5ZB14</accession>
<reference evidence="2 3" key="1">
    <citation type="journal article" date="2019" name="Int. J. Syst. Evol. Microbiol.">
        <title>The Global Catalogue of Microorganisms (GCM) 10K type strain sequencing project: providing services to taxonomists for standard genome sequencing and annotation.</title>
        <authorList>
            <consortium name="The Broad Institute Genomics Platform"/>
            <consortium name="The Broad Institute Genome Sequencing Center for Infectious Disease"/>
            <person name="Wu L."/>
            <person name="Ma J."/>
        </authorList>
    </citation>
    <scope>NUCLEOTIDE SEQUENCE [LARGE SCALE GENOMIC DNA]</scope>
    <source>
        <strain evidence="2 3">DSM 29988</strain>
    </source>
</reference>
<evidence type="ECO:0000259" key="1">
    <source>
        <dbReference type="Pfam" id="PF00582"/>
    </source>
</evidence>
<dbReference type="Gene3D" id="3.40.50.620">
    <property type="entry name" value="HUPs"/>
    <property type="match status" value="1"/>
</dbReference>
<dbReference type="InterPro" id="IPR014729">
    <property type="entry name" value="Rossmann-like_a/b/a_fold"/>
</dbReference>
<evidence type="ECO:0000313" key="3">
    <source>
        <dbReference type="Proteomes" id="UP001596481"/>
    </source>
</evidence>